<proteinExistence type="predicted"/>
<gene>
    <name evidence="1" type="ORF">P0082_11415</name>
</gene>
<dbReference type="Proteomes" id="UP001228690">
    <property type="component" value="Chromosome"/>
</dbReference>
<dbReference type="RefSeq" id="WP_326927262.1">
    <property type="nucleotide sequence ID" value="NZ_CP123443.1"/>
</dbReference>
<organism evidence="1 2">
    <name type="scientific">Candidatus Haliotispira prima</name>
    <dbReference type="NCBI Taxonomy" id="3034016"/>
    <lineage>
        <taxon>Bacteria</taxon>
        <taxon>Pseudomonadati</taxon>
        <taxon>Spirochaetota</taxon>
        <taxon>Spirochaetia</taxon>
        <taxon>Spirochaetales</taxon>
        <taxon>Spirochaetaceae</taxon>
        <taxon>Candidatus Haliotispira</taxon>
    </lineage>
</organism>
<dbReference type="Pfam" id="PF10962">
    <property type="entry name" value="DUF2764"/>
    <property type="match status" value="1"/>
</dbReference>
<evidence type="ECO:0000313" key="2">
    <source>
        <dbReference type="Proteomes" id="UP001228690"/>
    </source>
</evidence>
<name>A0ABY8MGE7_9SPIO</name>
<dbReference type="InterPro" id="IPR024492">
    <property type="entry name" value="DUF2764"/>
</dbReference>
<keyword evidence="2" id="KW-1185">Reference proteome</keyword>
<evidence type="ECO:0000313" key="1">
    <source>
        <dbReference type="EMBL" id="WGK69074.1"/>
    </source>
</evidence>
<accession>A0ABY8MGE7</accession>
<reference evidence="1 2" key="1">
    <citation type="submission" date="2023-04" db="EMBL/GenBank/DDBJ databases">
        <title>Spirochaete genome identified in red abalone sample constitutes a novel genus.</title>
        <authorList>
            <person name="Sharma S.P."/>
            <person name="Purcell C.M."/>
            <person name="Hyde J.R."/>
            <person name="Severin A.J."/>
        </authorList>
    </citation>
    <scope>NUCLEOTIDE SEQUENCE [LARGE SCALE GENOMIC DNA]</scope>
    <source>
        <strain evidence="1 2">SP-2023</strain>
    </source>
</reference>
<protein>
    <submittedName>
        <fullName evidence="1">DUF2764 family protein</fullName>
    </submittedName>
</protein>
<dbReference type="EMBL" id="CP123443">
    <property type="protein sequence ID" value="WGK69074.1"/>
    <property type="molecule type" value="Genomic_DNA"/>
</dbReference>
<sequence>MAEYIYFCTSLPSLQHGIKPPISSESFLQSASTVLSVDDYAKLDDLDFSRVAQRVAESGFFSEYYSWEIALRNQVMLQRLKMTGQRSDAAKPRSGGIGGTIMAVAVEQILQQGPFAIEQGLDRLRWAKLDELCGAHLFDMVFLAGYFLKLRILERAASWQKEAGKELYEKVSEEIAKDEKVGEL</sequence>